<dbReference type="InterPro" id="IPR000451">
    <property type="entry name" value="NFkB/Dor"/>
</dbReference>
<dbReference type="GO" id="GO:0005634">
    <property type="term" value="C:nucleus"/>
    <property type="evidence" value="ECO:0007669"/>
    <property type="project" value="TreeGrafter"/>
</dbReference>
<protein>
    <recommendedName>
        <fullName evidence="2">Rel homology dimerisation domain-containing protein</fullName>
    </recommendedName>
</protein>
<dbReference type="AlphaFoldDB" id="A0A8W8I3K0"/>
<feature type="domain" description="Rel homology dimerisation" evidence="2">
    <location>
        <begin position="256"/>
        <end position="334"/>
    </location>
</feature>
<dbReference type="GO" id="GO:0034097">
    <property type="term" value="P:response to cytokine"/>
    <property type="evidence" value="ECO:0007669"/>
    <property type="project" value="TreeGrafter"/>
</dbReference>
<dbReference type="GO" id="GO:0000981">
    <property type="term" value="F:DNA-binding transcription factor activity, RNA polymerase II-specific"/>
    <property type="evidence" value="ECO:0007669"/>
    <property type="project" value="TreeGrafter"/>
</dbReference>
<proteinExistence type="predicted"/>
<dbReference type="Gene3D" id="2.60.40.340">
    <property type="entry name" value="Rel homology domain (RHD), DNA-binding domain"/>
    <property type="match status" value="1"/>
</dbReference>
<feature type="compositionally biased region" description="Polar residues" evidence="1">
    <location>
        <begin position="577"/>
        <end position="616"/>
    </location>
</feature>
<feature type="compositionally biased region" description="Basic residues" evidence="1">
    <location>
        <begin position="366"/>
        <end position="380"/>
    </location>
</feature>
<keyword evidence="4" id="KW-1185">Reference proteome</keyword>
<dbReference type="SUPFAM" id="SSF49417">
    <property type="entry name" value="p53-like transcription factors"/>
    <property type="match status" value="1"/>
</dbReference>
<evidence type="ECO:0000256" key="1">
    <source>
        <dbReference type="SAM" id="MobiDB-lite"/>
    </source>
</evidence>
<dbReference type="SUPFAM" id="SSF81296">
    <property type="entry name" value="E set domains"/>
    <property type="match status" value="1"/>
</dbReference>
<organism evidence="3 4">
    <name type="scientific">Magallana gigas</name>
    <name type="common">Pacific oyster</name>
    <name type="synonym">Crassostrea gigas</name>
    <dbReference type="NCBI Taxonomy" id="29159"/>
    <lineage>
        <taxon>Eukaryota</taxon>
        <taxon>Metazoa</taxon>
        <taxon>Spiralia</taxon>
        <taxon>Lophotrochozoa</taxon>
        <taxon>Mollusca</taxon>
        <taxon>Bivalvia</taxon>
        <taxon>Autobranchia</taxon>
        <taxon>Pteriomorphia</taxon>
        <taxon>Ostreida</taxon>
        <taxon>Ostreoidea</taxon>
        <taxon>Ostreidae</taxon>
        <taxon>Magallana</taxon>
    </lineage>
</organism>
<dbReference type="GO" id="GO:0038061">
    <property type="term" value="P:non-canonical NF-kappaB signal transduction"/>
    <property type="evidence" value="ECO:0007669"/>
    <property type="project" value="TreeGrafter"/>
</dbReference>
<dbReference type="EnsemblMetazoa" id="G12420.1">
    <property type="protein sequence ID" value="G12420.1:cds"/>
    <property type="gene ID" value="G12420"/>
</dbReference>
<dbReference type="InterPro" id="IPR008967">
    <property type="entry name" value="p53-like_TF_DNA-bd_sf"/>
</dbReference>
<dbReference type="Pfam" id="PF16179">
    <property type="entry name" value="RHD_dimer"/>
    <property type="match status" value="1"/>
</dbReference>
<sequence length="694" mass="76272">MAEDQKDSEEPLSDLFDPTTLELIFSGIGANSNSTINAEDSKDLISGPEVEPTNGHRIPQSTMEVVVTNKMTRFRYDTELNNRNIGKEELVSIRFLNIYTEVFVRIHVIDPSNKKAHPYCLIGDKCKNGLYVEKFIPTTENKCTLSCKATIKIPKRGEYEDELAKRKQAMEKYMGIYSEDMKKAGYWNMNKNVKECKCVSLFVEAFYKVGKQTFMLSDTTHSLLNAKEGRSFSIHTIRPFAHSCLGSRSPNEYMLIVLTADSFIPKGIEVRFTDNEGWNVKAEKPNVIKNVLEVKIPPYKNLEIEVPKQIQVYVKSDGKVDLEAKPMDFLYTPDGKVVIESKKRKLQDYSNIPEDIVSEASAITKSRVKSHLEQRRKKMSKPSATATAPPPSAAAPMEGSLSDPTMSSAVYNTSAVDFLQNSPGTSAPYFPAVVVPSNVSFHSSTQPGYMETTSSQNSMLHENMAYTSNPSTNYQIPVSSAHVALSVPTPQINMPMQSLDNSMSARSLQSQYSLSSTMANSTVTSPQPPPSPMSNMGKFKTVAIAGTNQWLLIDQFGKPLLVLGGQNDEVSAVQDITSMPPNITSPSMYDQSNGMGFPMSNASDTLSINPLSNASDNDLEVDDAGGDSADHPSSSSEVKVSESSDVINSESRLSSSPGRETPQVAFDEDVINIGDDVDVAATSMEQMSLELKDI</sequence>
<evidence type="ECO:0000259" key="2">
    <source>
        <dbReference type="Pfam" id="PF16179"/>
    </source>
</evidence>
<accession>A0A8W8I3K0</accession>
<dbReference type="GO" id="GO:0007249">
    <property type="term" value="P:canonical NF-kappaB signal transduction"/>
    <property type="evidence" value="ECO:0007669"/>
    <property type="project" value="TreeGrafter"/>
</dbReference>
<dbReference type="GO" id="GO:0033554">
    <property type="term" value="P:cellular response to stress"/>
    <property type="evidence" value="ECO:0007669"/>
    <property type="project" value="TreeGrafter"/>
</dbReference>
<evidence type="ECO:0000313" key="4">
    <source>
        <dbReference type="Proteomes" id="UP000005408"/>
    </source>
</evidence>
<dbReference type="GO" id="GO:0000978">
    <property type="term" value="F:RNA polymerase II cis-regulatory region sequence-specific DNA binding"/>
    <property type="evidence" value="ECO:0007669"/>
    <property type="project" value="TreeGrafter"/>
</dbReference>
<dbReference type="InterPro" id="IPR014756">
    <property type="entry name" value="Ig_E-set"/>
</dbReference>
<evidence type="ECO:0000313" key="3">
    <source>
        <dbReference type="EnsemblMetazoa" id="G12420.1:cds"/>
    </source>
</evidence>
<feature type="compositionally biased region" description="Polar residues" evidence="1">
    <location>
        <begin position="645"/>
        <end position="658"/>
    </location>
</feature>
<dbReference type="GO" id="GO:0045087">
    <property type="term" value="P:innate immune response"/>
    <property type="evidence" value="ECO:0007669"/>
    <property type="project" value="TreeGrafter"/>
</dbReference>
<dbReference type="InterPro" id="IPR013783">
    <property type="entry name" value="Ig-like_fold"/>
</dbReference>
<dbReference type="PANTHER" id="PTHR24169:SF25">
    <property type="entry name" value="DORSAL-RELATED IMMUNITY FACTOR DIF-RELATED"/>
    <property type="match status" value="1"/>
</dbReference>
<dbReference type="PANTHER" id="PTHR24169">
    <property type="entry name" value="NUCLEAR FACTOR NF-KAPPA-B PROTEIN"/>
    <property type="match status" value="1"/>
</dbReference>
<feature type="compositionally biased region" description="Low complexity" evidence="1">
    <location>
        <begin position="633"/>
        <end position="644"/>
    </location>
</feature>
<feature type="region of interest" description="Disordered" evidence="1">
    <location>
        <begin position="577"/>
        <end position="669"/>
    </location>
</feature>
<dbReference type="InterPro" id="IPR037059">
    <property type="entry name" value="RHD_DNA_bind_dom_sf"/>
</dbReference>
<dbReference type="Gene3D" id="2.60.40.10">
    <property type="entry name" value="Immunoglobulins"/>
    <property type="match status" value="1"/>
</dbReference>
<dbReference type="GO" id="GO:0005737">
    <property type="term" value="C:cytoplasm"/>
    <property type="evidence" value="ECO:0007669"/>
    <property type="project" value="InterPro"/>
</dbReference>
<reference evidence="3" key="1">
    <citation type="submission" date="2022-08" db="UniProtKB">
        <authorList>
            <consortium name="EnsemblMetazoa"/>
        </authorList>
    </citation>
    <scope>IDENTIFICATION</scope>
    <source>
        <strain evidence="3">05x7-T-G4-1.051#20</strain>
    </source>
</reference>
<dbReference type="GO" id="GO:0045944">
    <property type="term" value="P:positive regulation of transcription by RNA polymerase II"/>
    <property type="evidence" value="ECO:0007669"/>
    <property type="project" value="TreeGrafter"/>
</dbReference>
<feature type="region of interest" description="Disordered" evidence="1">
    <location>
        <begin position="365"/>
        <end position="404"/>
    </location>
</feature>
<dbReference type="InterPro" id="IPR032397">
    <property type="entry name" value="RHD_dimer"/>
</dbReference>
<dbReference type="Proteomes" id="UP000005408">
    <property type="component" value="Unassembled WGS sequence"/>
</dbReference>
<name>A0A8W8I3K0_MAGGI</name>